<dbReference type="PANTHER" id="PTHR42853">
    <property type="entry name" value="ACETYL-COENZYME A CARBOXYLASE CARBOXYL TRANSFERASE SUBUNIT ALPHA"/>
    <property type="match status" value="1"/>
</dbReference>
<dbReference type="PRINTS" id="PR01070">
    <property type="entry name" value="ACCCTRFRASEB"/>
</dbReference>
<dbReference type="EMBL" id="JACCFK010000001">
    <property type="protein sequence ID" value="NYI87746.1"/>
    <property type="molecule type" value="Genomic_DNA"/>
</dbReference>
<dbReference type="SUPFAM" id="SSF52096">
    <property type="entry name" value="ClpP/crotonase"/>
    <property type="match status" value="2"/>
</dbReference>
<keyword evidence="12" id="KW-0547">Nucleotide-binding</keyword>
<accession>A0A853AYY4</accession>
<dbReference type="PROSITE" id="PS50989">
    <property type="entry name" value="COA_CT_CTER"/>
    <property type="match status" value="1"/>
</dbReference>
<evidence type="ECO:0000256" key="10">
    <source>
        <dbReference type="ARBA" id="ARBA00022516"/>
    </source>
</evidence>
<dbReference type="GO" id="GO:0003989">
    <property type="term" value="F:acetyl-CoA carboxylase activity"/>
    <property type="evidence" value="ECO:0007669"/>
    <property type="project" value="InterPro"/>
</dbReference>
<dbReference type="InterPro" id="IPR029045">
    <property type="entry name" value="ClpP/crotonase-like_dom_sf"/>
</dbReference>
<dbReference type="Gene3D" id="3.90.226.10">
    <property type="entry name" value="2-enoyl-CoA Hydratase, Chain A, domain 1"/>
    <property type="match status" value="2"/>
</dbReference>
<keyword evidence="9" id="KW-0963">Cytoplasm</keyword>
<dbReference type="GO" id="GO:0005524">
    <property type="term" value="F:ATP binding"/>
    <property type="evidence" value="ECO:0007669"/>
    <property type="project" value="UniProtKB-KW"/>
</dbReference>
<evidence type="ECO:0000256" key="19">
    <source>
        <dbReference type="ARBA" id="ARBA00049152"/>
    </source>
</evidence>
<keyword evidence="16" id="KW-0443">Lipid metabolism</keyword>
<keyword evidence="10" id="KW-0444">Lipid biosynthesis</keyword>
<keyword evidence="14" id="KW-0276">Fatty acid metabolism</keyword>
<dbReference type="UniPathway" id="UPA00655">
    <property type="reaction ID" value="UER00711"/>
</dbReference>
<dbReference type="InterPro" id="IPR034733">
    <property type="entry name" value="AcCoA_carboxyl_beta"/>
</dbReference>
<comment type="similarity">
    <text evidence="4">In the C-terminal section; belongs to the AccA family.</text>
</comment>
<evidence type="ECO:0000256" key="4">
    <source>
        <dbReference type="ARBA" id="ARBA00006276"/>
    </source>
</evidence>
<name>A0A853AYY4_9PSEU</name>
<protein>
    <recommendedName>
        <fullName evidence="8">Acetyl-coenzyme A carboxylase carboxyl transferase subunits beta/alpha</fullName>
        <ecNumber evidence="7">2.1.3.15</ecNumber>
    </recommendedName>
</protein>
<evidence type="ECO:0000256" key="6">
    <source>
        <dbReference type="ARBA" id="ARBA00011664"/>
    </source>
</evidence>
<dbReference type="GO" id="GO:0016743">
    <property type="term" value="F:carboxyl- or carbamoyltransferase activity"/>
    <property type="evidence" value="ECO:0007669"/>
    <property type="project" value="InterPro"/>
</dbReference>
<dbReference type="EC" id="2.1.3.15" evidence="7"/>
<dbReference type="GO" id="GO:0009317">
    <property type="term" value="C:acetyl-CoA carboxylase complex"/>
    <property type="evidence" value="ECO:0007669"/>
    <property type="project" value="InterPro"/>
</dbReference>
<reference evidence="22 23" key="1">
    <citation type="submission" date="2020-07" db="EMBL/GenBank/DDBJ databases">
        <title>Sequencing the genomes of 1000 actinobacteria strains.</title>
        <authorList>
            <person name="Klenk H.-P."/>
        </authorList>
    </citation>
    <scope>NUCLEOTIDE SEQUENCE [LARGE SCALE GENOMIC DNA]</scope>
    <source>
        <strain evidence="22 23">DSM 104006</strain>
    </source>
</reference>
<comment type="catalytic activity">
    <reaction evidence="19">
        <text>N(6)-carboxybiotinyl-L-lysyl-[protein] + acetyl-CoA = N(6)-biotinyl-L-lysyl-[protein] + malonyl-CoA</text>
        <dbReference type="Rhea" id="RHEA:54728"/>
        <dbReference type="Rhea" id="RHEA-COMP:10505"/>
        <dbReference type="Rhea" id="RHEA-COMP:10506"/>
        <dbReference type="ChEBI" id="CHEBI:57288"/>
        <dbReference type="ChEBI" id="CHEBI:57384"/>
        <dbReference type="ChEBI" id="CHEBI:83144"/>
        <dbReference type="ChEBI" id="CHEBI:83145"/>
        <dbReference type="EC" id="2.1.3.15"/>
    </reaction>
</comment>
<dbReference type="InterPro" id="IPR001095">
    <property type="entry name" value="Acetyl_CoA_COase_a_su"/>
</dbReference>
<dbReference type="PROSITE" id="PS50980">
    <property type="entry name" value="COA_CT_NTER"/>
    <property type="match status" value="1"/>
</dbReference>
<evidence type="ECO:0000259" key="20">
    <source>
        <dbReference type="PROSITE" id="PS50980"/>
    </source>
</evidence>
<dbReference type="PANTHER" id="PTHR42853:SF3">
    <property type="entry name" value="ACETYL-COENZYME A CARBOXYLASE CARBOXYL TRANSFERASE SUBUNIT ALPHA, CHLOROPLASTIC"/>
    <property type="match status" value="1"/>
</dbReference>
<comment type="subunit">
    <text evidence="6">Acetyl-CoA carboxylase is a heterotetramer composed of biotin carboxyl carrier protein (AccB), biotin carboxylase (AccC) and two subunits of ACCase subunit beta/alpha.</text>
</comment>
<dbReference type="GO" id="GO:0006633">
    <property type="term" value="P:fatty acid biosynthetic process"/>
    <property type="evidence" value="ECO:0007669"/>
    <property type="project" value="UniProtKB-KW"/>
</dbReference>
<sequence>MRETARAVIRSVCDGFTELPAPDPEESAVDGPIGWPGYDDARARAASRTGEHESVVCGVGKVGDVEATVIAFEFGFLGGSLGRRTGEAIEAAFARARELRTPVVSMIATGGSRMQEGMAALTQLQRIARQAALTRAAGLPQVAVLRDPTTGGGWATLGAGADVTLALPGAQVGFAGSRVRPEGDASAYTAESQLASGHVDQIVEDLPERLGRWLTLLTSADGHPAPPPPALGAADPPADGWAAVEAARAASRPRAESYLDAYFDWREDISGDRCGGVDSGVRCGFGMRAGVTVAYATQCGTATLPSGFRMAARLIRLADRLGIPVLTLVDTPGAANDPAAERSGAGAAIAEVFAAVAGARVPVTTLVIGEGGSGGALAFAHPERTWVAPDSYFSVTSPEAAASILKRPPEEVPATANQLKLRPQDLVDLGIARGIV</sequence>
<comment type="similarity">
    <text evidence="5">In the N-terminal section; belongs to the AccD/PCCB family.</text>
</comment>
<gene>
    <name evidence="22" type="ORF">HNR02_001069</name>
</gene>
<proteinExistence type="inferred from homology"/>
<dbReference type="InterPro" id="IPR000438">
    <property type="entry name" value="Acetyl_CoA_COase_Trfase_b_su"/>
</dbReference>
<keyword evidence="15" id="KW-0067">ATP-binding</keyword>
<keyword evidence="13" id="KW-0479">Metal-binding</keyword>
<evidence type="ECO:0000256" key="17">
    <source>
        <dbReference type="ARBA" id="ARBA00023160"/>
    </source>
</evidence>
<evidence type="ECO:0000256" key="3">
    <source>
        <dbReference type="ARBA" id="ARBA00004956"/>
    </source>
</evidence>
<evidence type="ECO:0000313" key="23">
    <source>
        <dbReference type="Proteomes" id="UP000549616"/>
    </source>
</evidence>
<evidence type="ECO:0000256" key="1">
    <source>
        <dbReference type="ARBA" id="ARBA00001947"/>
    </source>
</evidence>
<dbReference type="Pfam" id="PF03255">
    <property type="entry name" value="ACCA"/>
    <property type="match status" value="1"/>
</dbReference>
<comment type="cofactor">
    <cofactor evidence="1">
        <name>Zn(2+)</name>
        <dbReference type="ChEBI" id="CHEBI:29105"/>
    </cofactor>
</comment>
<keyword evidence="23" id="KW-1185">Reference proteome</keyword>
<evidence type="ECO:0000256" key="9">
    <source>
        <dbReference type="ARBA" id="ARBA00022490"/>
    </source>
</evidence>
<dbReference type="InterPro" id="IPR011762">
    <property type="entry name" value="COA_CT_N"/>
</dbReference>
<keyword evidence="13" id="KW-0863">Zinc-finger</keyword>
<dbReference type="GO" id="GO:2001295">
    <property type="term" value="P:malonyl-CoA biosynthetic process"/>
    <property type="evidence" value="ECO:0007669"/>
    <property type="project" value="UniProtKB-UniPathway"/>
</dbReference>
<comment type="subcellular location">
    <subcellularLocation>
        <location evidence="2">Cytoplasm</location>
    </subcellularLocation>
</comment>
<evidence type="ECO:0000256" key="2">
    <source>
        <dbReference type="ARBA" id="ARBA00004496"/>
    </source>
</evidence>
<organism evidence="22 23">
    <name type="scientific">Amycolatopsis endophytica</name>
    <dbReference type="NCBI Taxonomy" id="860233"/>
    <lineage>
        <taxon>Bacteria</taxon>
        <taxon>Bacillati</taxon>
        <taxon>Actinomycetota</taxon>
        <taxon>Actinomycetes</taxon>
        <taxon>Pseudonocardiales</taxon>
        <taxon>Pseudonocardiaceae</taxon>
        <taxon>Amycolatopsis</taxon>
    </lineage>
</organism>
<evidence type="ECO:0000256" key="12">
    <source>
        <dbReference type="ARBA" id="ARBA00022741"/>
    </source>
</evidence>
<dbReference type="InterPro" id="IPR011763">
    <property type="entry name" value="COA_CT_C"/>
</dbReference>
<dbReference type="GO" id="GO:0008270">
    <property type="term" value="F:zinc ion binding"/>
    <property type="evidence" value="ECO:0007669"/>
    <property type="project" value="UniProtKB-KW"/>
</dbReference>
<evidence type="ECO:0000256" key="11">
    <source>
        <dbReference type="ARBA" id="ARBA00022679"/>
    </source>
</evidence>
<evidence type="ECO:0000256" key="8">
    <source>
        <dbReference type="ARBA" id="ARBA00018312"/>
    </source>
</evidence>
<comment type="pathway">
    <text evidence="3">Lipid metabolism; malonyl-CoA biosynthesis; malonyl-CoA from acetyl-CoA: step 1/1.</text>
</comment>
<keyword evidence="11 22" id="KW-0808">Transferase</keyword>
<keyword evidence="13" id="KW-0862">Zinc</keyword>
<keyword evidence="17" id="KW-0275">Fatty acid biosynthesis</keyword>
<evidence type="ECO:0000256" key="14">
    <source>
        <dbReference type="ARBA" id="ARBA00022832"/>
    </source>
</evidence>
<dbReference type="AlphaFoldDB" id="A0A853AYY4"/>
<evidence type="ECO:0000256" key="5">
    <source>
        <dbReference type="ARBA" id="ARBA00010284"/>
    </source>
</evidence>
<evidence type="ECO:0000256" key="7">
    <source>
        <dbReference type="ARBA" id="ARBA00011883"/>
    </source>
</evidence>
<evidence type="ECO:0000259" key="21">
    <source>
        <dbReference type="PROSITE" id="PS50989"/>
    </source>
</evidence>
<evidence type="ECO:0000256" key="15">
    <source>
        <dbReference type="ARBA" id="ARBA00022840"/>
    </source>
</evidence>
<dbReference type="Proteomes" id="UP000549616">
    <property type="component" value="Unassembled WGS sequence"/>
</dbReference>
<feature type="domain" description="CoA carboxyltransferase N-terminal" evidence="20">
    <location>
        <begin position="1"/>
        <end position="239"/>
    </location>
</feature>
<feature type="domain" description="CoA carboxyltransferase C-terminal" evidence="21">
    <location>
        <begin position="212"/>
        <end position="436"/>
    </location>
</feature>
<dbReference type="Pfam" id="PF01039">
    <property type="entry name" value="Carboxyl_trans"/>
    <property type="match status" value="1"/>
</dbReference>
<comment type="caution">
    <text evidence="22">The sequence shown here is derived from an EMBL/GenBank/DDBJ whole genome shotgun (WGS) entry which is preliminary data.</text>
</comment>
<keyword evidence="22" id="KW-0436">Ligase</keyword>
<comment type="function">
    <text evidence="18">Component of the acetyl coenzyme A carboxylase (ACC) complex. Biotin carboxylase (BC) catalyzes the carboxylation of biotin on its carrier protein (BCCP) and then the CO(2) group is transferred by the transcarboxylase to acetyl-CoA to form malonyl-CoA.</text>
</comment>
<evidence type="ECO:0000256" key="18">
    <source>
        <dbReference type="ARBA" id="ARBA00025280"/>
    </source>
</evidence>
<dbReference type="RefSeq" id="WP_179772097.1">
    <property type="nucleotide sequence ID" value="NZ_JACCFK010000001.1"/>
</dbReference>
<evidence type="ECO:0000256" key="13">
    <source>
        <dbReference type="ARBA" id="ARBA00022771"/>
    </source>
</evidence>
<evidence type="ECO:0000256" key="16">
    <source>
        <dbReference type="ARBA" id="ARBA00023098"/>
    </source>
</evidence>
<evidence type="ECO:0000313" key="22">
    <source>
        <dbReference type="EMBL" id="NYI87746.1"/>
    </source>
</evidence>